<dbReference type="GO" id="GO:0006355">
    <property type="term" value="P:regulation of DNA-templated transcription"/>
    <property type="evidence" value="ECO:0007669"/>
    <property type="project" value="InterPro"/>
</dbReference>
<keyword evidence="3" id="KW-1185">Reference proteome</keyword>
<dbReference type="RefSeq" id="WP_092491834.1">
    <property type="nucleotide sequence ID" value="NZ_FNKD01000001.1"/>
</dbReference>
<accession>A0A1H0Z432</accession>
<dbReference type="InterPro" id="IPR036281">
    <property type="entry name" value="SinR/SinI_dimer_dom_sf"/>
</dbReference>
<reference evidence="2 3" key="1">
    <citation type="submission" date="2016-10" db="EMBL/GenBank/DDBJ databases">
        <authorList>
            <person name="de Groot N.N."/>
        </authorList>
    </citation>
    <scope>NUCLEOTIDE SEQUENCE [LARGE SCALE GENOMIC DNA]</scope>
    <source>
        <strain evidence="2 3">CGMCC 1.10449</strain>
    </source>
</reference>
<dbReference type="STRING" id="553311.SAMN05216231_1000"/>
<evidence type="ECO:0000259" key="1">
    <source>
        <dbReference type="PROSITE" id="PS51500"/>
    </source>
</evidence>
<sequence length="41" mass="4814">MNDQFIIALDEEWVALVQEAKAAGLRIEEIREFLREDHGEE</sequence>
<name>A0A1H0Z432_9BACI</name>
<dbReference type="Proteomes" id="UP000199444">
    <property type="component" value="Unassembled WGS sequence"/>
</dbReference>
<dbReference type="SUPFAM" id="SSF47406">
    <property type="entry name" value="SinR repressor dimerisation domain-like"/>
    <property type="match status" value="1"/>
</dbReference>
<dbReference type="InterPro" id="IPR010981">
    <property type="entry name" value="SinR/SinI_dimer_dom"/>
</dbReference>
<protein>
    <submittedName>
        <fullName evidence="2">Anti-repressor SinI</fullName>
    </submittedName>
</protein>
<feature type="domain" description="Sin" evidence="1">
    <location>
        <begin position="1"/>
        <end position="38"/>
    </location>
</feature>
<dbReference type="Pfam" id="PF08671">
    <property type="entry name" value="SinI"/>
    <property type="match status" value="1"/>
</dbReference>
<organism evidence="2 3">
    <name type="scientific">Virgibacillus salinus</name>
    <dbReference type="NCBI Taxonomy" id="553311"/>
    <lineage>
        <taxon>Bacteria</taxon>
        <taxon>Bacillati</taxon>
        <taxon>Bacillota</taxon>
        <taxon>Bacilli</taxon>
        <taxon>Bacillales</taxon>
        <taxon>Bacillaceae</taxon>
        <taxon>Virgibacillus</taxon>
    </lineage>
</organism>
<proteinExistence type="predicted"/>
<gene>
    <name evidence="2" type="ORF">SAMN05216231_1000</name>
</gene>
<evidence type="ECO:0000313" key="3">
    <source>
        <dbReference type="Proteomes" id="UP000199444"/>
    </source>
</evidence>
<dbReference type="GO" id="GO:0046983">
    <property type="term" value="F:protein dimerization activity"/>
    <property type="evidence" value="ECO:0007669"/>
    <property type="project" value="InterPro"/>
</dbReference>
<dbReference type="PROSITE" id="PS51500">
    <property type="entry name" value="SIN"/>
    <property type="match status" value="1"/>
</dbReference>
<dbReference type="AlphaFoldDB" id="A0A1H0Z432"/>
<evidence type="ECO:0000313" key="2">
    <source>
        <dbReference type="EMBL" id="SDQ21881.1"/>
    </source>
</evidence>
<dbReference type="EMBL" id="FNKD01000001">
    <property type="protein sequence ID" value="SDQ21881.1"/>
    <property type="molecule type" value="Genomic_DNA"/>
</dbReference>